<feature type="domain" description="PPM-type phosphatase" evidence="5">
    <location>
        <begin position="15"/>
        <end position="357"/>
    </location>
</feature>
<protein>
    <submittedName>
        <fullName evidence="6">Protein phosphatase 2C family protein</fullName>
    </submittedName>
</protein>
<dbReference type="PROSITE" id="PS51746">
    <property type="entry name" value="PPM_2"/>
    <property type="match status" value="1"/>
</dbReference>
<proteinExistence type="inferred from homology"/>
<keyword evidence="2 4" id="KW-0378">Hydrolase</keyword>
<dbReference type="Pfam" id="PF00481">
    <property type="entry name" value="PP2C"/>
    <property type="match status" value="1"/>
</dbReference>
<reference evidence="6 7" key="1">
    <citation type="submission" date="2023-01" db="EMBL/GenBank/DDBJ databases">
        <title>Analysis of 21 Apiospora genomes using comparative genomics revels a genus with tremendous synthesis potential of carbohydrate active enzymes and secondary metabolites.</title>
        <authorList>
            <person name="Sorensen T."/>
        </authorList>
    </citation>
    <scope>NUCLEOTIDE SEQUENCE [LARGE SCALE GENOMIC DNA]</scope>
    <source>
        <strain evidence="6 7">CBS 20057</strain>
    </source>
</reference>
<sequence>MLPTSQGNLNDKDQVVLVYSSSRPNEKNEDRQYDDTFLLNGAPVRVLGVYDGHGGPWTSEYISRALPATIQQHIENAATVSSWIPNILVSSFEQVDRGIVELAEAIVAPVLSSIRYNLPFARQRNDVAKKAAVEQMLQYQTRLELALRAKSGSTALVAYIDQTDIHVANLGDCRAVLARRDARAQDVKVIPLSIDQDGHNPVEYTRVRQEHPNDTMDPFIGGRLFGMMPLTRSFGDSFYKNQSTDIAQYVFGNARLNKKGHLSYHETMSPYYHLLETPPYLTATPEVISHRRSPDDVFMIMASDGVWAIKGMTNEWIVAKTLEALSNSSVEDPSHYVMEEVKTRKPGDDVTIKVVVFHQKVPLPSE</sequence>
<evidence type="ECO:0000259" key="5">
    <source>
        <dbReference type="PROSITE" id="PS51746"/>
    </source>
</evidence>
<dbReference type="Gene3D" id="3.60.40.10">
    <property type="entry name" value="PPM-type phosphatase domain"/>
    <property type="match status" value="1"/>
</dbReference>
<keyword evidence="1" id="KW-0479">Metal-binding</keyword>
<evidence type="ECO:0000256" key="4">
    <source>
        <dbReference type="RuleBase" id="RU003465"/>
    </source>
</evidence>
<dbReference type="InterPro" id="IPR036457">
    <property type="entry name" value="PPM-type-like_dom_sf"/>
</dbReference>
<keyword evidence="7" id="KW-1185">Reference proteome</keyword>
<dbReference type="InterPro" id="IPR015655">
    <property type="entry name" value="PP2C"/>
</dbReference>
<name>A0ABR1RDN5_9PEZI</name>
<dbReference type="EMBL" id="JAQQWI010000016">
    <property type="protein sequence ID" value="KAK8008699.1"/>
    <property type="molecule type" value="Genomic_DNA"/>
</dbReference>
<dbReference type="SUPFAM" id="SSF81606">
    <property type="entry name" value="PP2C-like"/>
    <property type="match status" value="1"/>
</dbReference>
<evidence type="ECO:0000313" key="7">
    <source>
        <dbReference type="Proteomes" id="UP001396898"/>
    </source>
</evidence>
<evidence type="ECO:0000256" key="1">
    <source>
        <dbReference type="ARBA" id="ARBA00022723"/>
    </source>
</evidence>
<evidence type="ECO:0000313" key="6">
    <source>
        <dbReference type="EMBL" id="KAK8008699.1"/>
    </source>
</evidence>
<dbReference type="InterPro" id="IPR001932">
    <property type="entry name" value="PPM-type_phosphatase-like_dom"/>
</dbReference>
<gene>
    <name evidence="6" type="ORF">PG991_011250</name>
</gene>
<comment type="similarity">
    <text evidence="4">Belongs to the PP2C family.</text>
</comment>
<keyword evidence="3 4" id="KW-0904">Protein phosphatase</keyword>
<dbReference type="PANTHER" id="PTHR13832">
    <property type="entry name" value="PROTEIN PHOSPHATASE 2C"/>
    <property type="match status" value="1"/>
</dbReference>
<dbReference type="PANTHER" id="PTHR13832:SF792">
    <property type="entry name" value="GM14286P"/>
    <property type="match status" value="1"/>
</dbReference>
<organism evidence="6 7">
    <name type="scientific">Apiospora marii</name>
    <dbReference type="NCBI Taxonomy" id="335849"/>
    <lineage>
        <taxon>Eukaryota</taxon>
        <taxon>Fungi</taxon>
        <taxon>Dikarya</taxon>
        <taxon>Ascomycota</taxon>
        <taxon>Pezizomycotina</taxon>
        <taxon>Sordariomycetes</taxon>
        <taxon>Xylariomycetidae</taxon>
        <taxon>Amphisphaeriales</taxon>
        <taxon>Apiosporaceae</taxon>
        <taxon>Apiospora</taxon>
    </lineage>
</organism>
<dbReference type="CDD" id="cd00143">
    <property type="entry name" value="PP2Cc"/>
    <property type="match status" value="1"/>
</dbReference>
<dbReference type="InterPro" id="IPR000222">
    <property type="entry name" value="PP2C_BS"/>
</dbReference>
<dbReference type="SMART" id="SM00332">
    <property type="entry name" value="PP2Cc"/>
    <property type="match status" value="1"/>
</dbReference>
<evidence type="ECO:0000256" key="2">
    <source>
        <dbReference type="ARBA" id="ARBA00022801"/>
    </source>
</evidence>
<accession>A0ABR1RDN5</accession>
<dbReference type="PROSITE" id="PS01032">
    <property type="entry name" value="PPM_1"/>
    <property type="match status" value="1"/>
</dbReference>
<dbReference type="Proteomes" id="UP001396898">
    <property type="component" value="Unassembled WGS sequence"/>
</dbReference>
<comment type="caution">
    <text evidence="6">The sequence shown here is derived from an EMBL/GenBank/DDBJ whole genome shotgun (WGS) entry which is preliminary data.</text>
</comment>
<evidence type="ECO:0000256" key="3">
    <source>
        <dbReference type="ARBA" id="ARBA00022912"/>
    </source>
</evidence>